<comment type="caution">
    <text evidence="1">The sequence shown here is derived from an EMBL/GenBank/DDBJ whole genome shotgun (WGS) entry which is preliminary data.</text>
</comment>
<reference evidence="1 2" key="1">
    <citation type="submission" date="2019-07" db="EMBL/GenBank/DDBJ databases">
        <title>The pathways for chlorine oxyanion respiration interact through the shared metabolite chlorate.</title>
        <authorList>
            <person name="Barnum T.P."/>
            <person name="Cheng Y."/>
            <person name="Hill K.A."/>
            <person name="Lucas L.N."/>
            <person name="Carlson H.K."/>
            <person name="Coates J.D."/>
        </authorList>
    </citation>
    <scope>NUCLEOTIDE SEQUENCE [LARGE SCALE GENOMIC DNA]</scope>
    <source>
        <strain evidence="1 2">SFB-3</strain>
    </source>
</reference>
<evidence type="ECO:0000313" key="1">
    <source>
        <dbReference type="EMBL" id="TVO57563.1"/>
    </source>
</evidence>
<dbReference type="OrthoDB" id="7358102at2"/>
<dbReference type="Proteomes" id="UP000319502">
    <property type="component" value="Unassembled WGS sequence"/>
</dbReference>
<evidence type="ECO:0000313" key="2">
    <source>
        <dbReference type="Proteomes" id="UP000319502"/>
    </source>
</evidence>
<protein>
    <submittedName>
        <fullName evidence="1">XRE family transcriptional regulator</fullName>
    </submittedName>
</protein>
<dbReference type="AlphaFoldDB" id="A0A557QXD5"/>
<accession>A0A557QXD5</accession>
<proteinExistence type="predicted"/>
<name>A0A557QXD5_9RHOO</name>
<keyword evidence="2" id="KW-1185">Reference proteome</keyword>
<gene>
    <name evidence="1" type="ORF">FHP91_07755</name>
</gene>
<organism evidence="1 2">
    <name type="scientific">Denitromonas halophila</name>
    <dbReference type="NCBI Taxonomy" id="1629404"/>
    <lineage>
        <taxon>Bacteria</taxon>
        <taxon>Pseudomonadati</taxon>
        <taxon>Pseudomonadota</taxon>
        <taxon>Betaproteobacteria</taxon>
        <taxon>Rhodocyclales</taxon>
        <taxon>Zoogloeaceae</taxon>
        <taxon>Denitromonas</taxon>
    </lineage>
</organism>
<sequence>MATNATPDWRALFDAAVEKDGAVRVAARLGYNNHTLVSRIANGHVPGSGKFQQRVIDRYFVVAECPATEREQPRSECRRLSRGAAPTHNPLSMRIWKTCQRCPHKPEVE</sequence>
<dbReference type="RefSeq" id="WP_144309036.1">
    <property type="nucleotide sequence ID" value="NZ_VMNK01000006.1"/>
</dbReference>
<dbReference type="EMBL" id="VMNK01000006">
    <property type="protein sequence ID" value="TVO57563.1"/>
    <property type="molecule type" value="Genomic_DNA"/>
</dbReference>